<protein>
    <recommendedName>
        <fullName evidence="2">Secretion system C-terminal sorting domain-containing protein</fullName>
    </recommendedName>
</protein>
<dbReference type="NCBIfam" id="TIGR04183">
    <property type="entry name" value="Por_Secre_tail"/>
    <property type="match status" value="1"/>
</dbReference>
<keyword evidence="4" id="KW-1185">Reference proteome</keyword>
<dbReference type="AlphaFoldDB" id="A0A0A2MIG1"/>
<dbReference type="PANTHER" id="PTHR36234:SF5">
    <property type="entry name" value="LYSYL ENDOPEPTIDASE"/>
    <property type="match status" value="1"/>
</dbReference>
<dbReference type="PANTHER" id="PTHR36234">
    <property type="entry name" value="LYSYL ENDOPEPTIDASE"/>
    <property type="match status" value="1"/>
</dbReference>
<dbReference type="eggNOG" id="COG0265">
    <property type="taxonomic scope" value="Bacteria"/>
</dbReference>
<dbReference type="RefSeq" id="WP_026991307.1">
    <property type="nucleotide sequence ID" value="NZ_AUGP01000028.1"/>
</dbReference>
<comment type="caution">
    <text evidence="3">The sequence shown here is derived from an EMBL/GenBank/DDBJ whole genome shotgun (WGS) entry which is preliminary data.</text>
</comment>
<dbReference type="Pfam" id="PF18962">
    <property type="entry name" value="Por_Secre_tail"/>
    <property type="match status" value="1"/>
</dbReference>
<dbReference type="Gene3D" id="2.40.10.10">
    <property type="entry name" value="Trypsin-like serine proteases"/>
    <property type="match status" value="2"/>
</dbReference>
<evidence type="ECO:0000313" key="4">
    <source>
        <dbReference type="Proteomes" id="UP000030111"/>
    </source>
</evidence>
<dbReference type="InterPro" id="IPR026444">
    <property type="entry name" value="Secre_tail"/>
</dbReference>
<reference evidence="3 4" key="1">
    <citation type="submission" date="2013-09" db="EMBL/GenBank/DDBJ databases">
        <authorList>
            <person name="Zeng Z."/>
            <person name="Chen C."/>
        </authorList>
    </citation>
    <scope>NUCLEOTIDE SEQUENCE [LARGE SCALE GENOMIC DNA]</scope>
    <source>
        <strain evidence="3 4">WB 4.1-42</strain>
    </source>
</reference>
<accession>A0A0A2MIG1</accession>
<organism evidence="3 4">
    <name type="scientific">Flavobacterium subsaxonicum WB 4.1-42 = DSM 21790</name>
    <dbReference type="NCBI Taxonomy" id="1121898"/>
    <lineage>
        <taxon>Bacteria</taxon>
        <taxon>Pseudomonadati</taxon>
        <taxon>Bacteroidota</taxon>
        <taxon>Flavobacteriia</taxon>
        <taxon>Flavobacteriales</taxon>
        <taxon>Flavobacteriaceae</taxon>
        <taxon>Flavobacterium</taxon>
    </lineage>
</organism>
<keyword evidence="1" id="KW-0732">Signal</keyword>
<dbReference type="SUPFAM" id="SSF50494">
    <property type="entry name" value="Trypsin-like serine proteases"/>
    <property type="match status" value="1"/>
</dbReference>
<dbReference type="Proteomes" id="UP000030111">
    <property type="component" value="Unassembled WGS sequence"/>
</dbReference>
<name>A0A0A2MIG1_9FLAO</name>
<evidence type="ECO:0000313" key="3">
    <source>
        <dbReference type="EMBL" id="KGO92084.1"/>
    </source>
</evidence>
<evidence type="ECO:0000256" key="1">
    <source>
        <dbReference type="ARBA" id="ARBA00022729"/>
    </source>
</evidence>
<feature type="domain" description="Secretion system C-terminal sorting" evidence="2">
    <location>
        <begin position="687"/>
        <end position="748"/>
    </location>
</feature>
<evidence type="ECO:0000259" key="2">
    <source>
        <dbReference type="Pfam" id="PF18962"/>
    </source>
</evidence>
<sequence>MKFNITLFSVLFITVLGTAQVTNQGKPISWKFTQQQSVAAYNMPAIDVAVLQQQDLVAAKQKETQWRFAYEFNVSYNLDNSGTWYTMPNGDRVWRINITSAQAKTLHFWFRNFYIPPGASLYVYNANHTDLLGAYTSKQNSSGPYFGTWPVSGESVFIEYFEPKAQAGQGKLEIFKVGHGYRELYGADKTGQEVLSGDCNYDVECFVEGIDNLKDISKKSVTRMLGSTGDGAFLATGALINNTANDGTPYVLSANHAWSETAMYTFRFNWINPVPACPSFLDGDGSINEVQTVSGAILRARREESDFMLLEITSDIPTEWGTVWAGWDRSETTSPFTYCVHHPAGDIMKVCRDLDAPTLLDTEEGEFVWDVQSWDLGVTEGGSSGSPLLDNHGRIIGQLWRGVSGCEGNQSNGGGDQYGRLGKSWDTGATADARLKEWLDPNNTGVTVVDAYPAQQIYAVDAKVVLYELGHAECAANAAPVIRLVNYGTQNLTSVQIQYSINDATPSVLNWTGNLAENASTFVDLPELTGVLGNNTVTITITNPNGATDGNVTNNTATADFIVNQSYTITDVTLNLLADNYGEEISWVLTNQNGDVLYSVDQDTYEDGESYSQVFNLTNAGCYTFAIHDGYGDGICCGQGQGSYSLTTADGEVIIAGGEYGQGESVSFKLEAPLGINQFNTFAAIKVYPNPSAGQFTVQVPSGYSPEYKVYNLLGQEVTAGMLASGNGTVNLSAAANGVYLLKVADKATGAVGTFKLVKE</sequence>
<proteinExistence type="predicted"/>
<dbReference type="EMBL" id="JRLY01000012">
    <property type="protein sequence ID" value="KGO92084.1"/>
    <property type="molecule type" value="Genomic_DNA"/>
</dbReference>
<dbReference type="InterPro" id="IPR043504">
    <property type="entry name" value="Peptidase_S1_PA_chymotrypsin"/>
</dbReference>
<dbReference type="STRING" id="1121898.GCA_000422725_03334"/>
<gene>
    <name evidence="3" type="ORF">Q766_14420</name>
</gene>
<dbReference type="InterPro" id="IPR009003">
    <property type="entry name" value="Peptidase_S1_PA"/>
</dbReference>
<dbReference type="OrthoDB" id="9342482at2"/>